<dbReference type="InterPro" id="IPR019775">
    <property type="entry name" value="WD40_repeat_CS"/>
</dbReference>
<dbReference type="EMBL" id="LRBP01000016">
    <property type="protein sequence ID" value="OII73419.1"/>
    <property type="molecule type" value="Genomic_DNA"/>
</dbReference>
<evidence type="ECO:0000256" key="7">
    <source>
        <dbReference type="ARBA" id="ARBA00047551"/>
    </source>
</evidence>
<gene>
    <name evidence="9" type="ORF">cubi_02631</name>
</gene>
<dbReference type="InterPro" id="IPR036322">
    <property type="entry name" value="WD40_repeat_dom_sf"/>
</dbReference>
<comment type="caution">
    <text evidence="9">The sequence shown here is derived from an EMBL/GenBank/DDBJ whole genome shotgun (WGS) entry which is preliminary data.</text>
</comment>
<comment type="pathway">
    <text evidence="1">Protein modification; peptidyl-diphthamide biosynthesis.</text>
</comment>
<evidence type="ECO:0000256" key="8">
    <source>
        <dbReference type="PROSITE-ProRule" id="PRU00221"/>
    </source>
</evidence>
<keyword evidence="4" id="KW-0378">Hydrolase</keyword>
<dbReference type="SMART" id="SM00320">
    <property type="entry name" value="WD40"/>
    <property type="match status" value="3"/>
</dbReference>
<evidence type="ECO:0000256" key="3">
    <source>
        <dbReference type="ARBA" id="ARBA00022737"/>
    </source>
</evidence>
<feature type="repeat" description="WD" evidence="8">
    <location>
        <begin position="211"/>
        <end position="243"/>
    </location>
</feature>
<dbReference type="InterPro" id="IPR015943">
    <property type="entry name" value="WD40/YVTN_repeat-like_dom_sf"/>
</dbReference>
<dbReference type="GO" id="GO:0005737">
    <property type="term" value="C:cytoplasm"/>
    <property type="evidence" value="ECO:0007669"/>
    <property type="project" value="TreeGrafter"/>
</dbReference>
<feature type="repeat" description="WD" evidence="8">
    <location>
        <begin position="164"/>
        <end position="199"/>
    </location>
</feature>
<evidence type="ECO:0000256" key="5">
    <source>
        <dbReference type="ARBA" id="ARBA00038092"/>
    </source>
</evidence>
<proteinExistence type="inferred from homology"/>
<reference evidence="9 10" key="1">
    <citation type="submission" date="2016-10" db="EMBL/GenBank/DDBJ databases">
        <title>Reductive evolution of mitochondrial metabolism and differential evolution of invasion-related proteins in Cryptosporidium.</title>
        <authorList>
            <person name="Liu S."/>
            <person name="Roellig D.M."/>
            <person name="Guo Y."/>
            <person name="Li N."/>
            <person name="Frace M.A."/>
            <person name="Tang K."/>
            <person name="Zhang L."/>
            <person name="Feng Y."/>
            <person name="Xiao L."/>
        </authorList>
    </citation>
    <scope>NUCLEOTIDE SEQUENCE [LARGE SCALE GENOMIC DNA]</scope>
    <source>
        <strain evidence="9">39726</strain>
    </source>
</reference>
<dbReference type="GO" id="GO:0061685">
    <property type="term" value="F:diphthine methylesterase activity"/>
    <property type="evidence" value="ECO:0007669"/>
    <property type="project" value="UniProtKB-EC"/>
</dbReference>
<comment type="similarity">
    <text evidence="5">Belongs to the DPH7 family.</text>
</comment>
<evidence type="ECO:0000256" key="1">
    <source>
        <dbReference type="ARBA" id="ARBA00005156"/>
    </source>
</evidence>
<dbReference type="PANTHER" id="PTHR46042">
    <property type="entry name" value="DIPHTHINE METHYLTRANSFERASE"/>
    <property type="match status" value="1"/>
</dbReference>
<dbReference type="OrthoDB" id="273771at2759"/>
<comment type="catalytic activity">
    <reaction evidence="7">
        <text>diphthine methyl ester-[translation elongation factor 2] + H2O = diphthine-[translation elongation factor 2] + methanol + H(+)</text>
        <dbReference type="Rhea" id="RHEA:42656"/>
        <dbReference type="Rhea" id="RHEA-COMP:10172"/>
        <dbReference type="Rhea" id="RHEA-COMP:10173"/>
        <dbReference type="ChEBI" id="CHEBI:15377"/>
        <dbReference type="ChEBI" id="CHEBI:15378"/>
        <dbReference type="ChEBI" id="CHEBI:17790"/>
        <dbReference type="ChEBI" id="CHEBI:79005"/>
        <dbReference type="ChEBI" id="CHEBI:82696"/>
        <dbReference type="EC" id="3.1.1.97"/>
    </reaction>
</comment>
<name>A0A1J4MIX5_9CRYT</name>
<dbReference type="EC" id="3.1.1.97" evidence="6"/>
<dbReference type="RefSeq" id="XP_028874762.1">
    <property type="nucleotide sequence ID" value="XM_029019642.1"/>
</dbReference>
<accession>A0A1J4MIX5</accession>
<evidence type="ECO:0000313" key="9">
    <source>
        <dbReference type="EMBL" id="OII73419.1"/>
    </source>
</evidence>
<dbReference type="SUPFAM" id="SSF50978">
    <property type="entry name" value="WD40 repeat-like"/>
    <property type="match status" value="1"/>
</dbReference>
<evidence type="ECO:0000313" key="10">
    <source>
        <dbReference type="Proteomes" id="UP000186176"/>
    </source>
</evidence>
<dbReference type="Pfam" id="PF00400">
    <property type="entry name" value="WD40"/>
    <property type="match status" value="2"/>
</dbReference>
<sequence length="343" mass="39171">MSGGDNRYFGVGLYCLEDAKSQHRIGGINIYDILSVLGTHEDPNYCSGTKGFVNYKPKMCINAESGVVNFEWDPKGKDFKGSDYTHITCLCSDKSLKLFRIDPDFSSYKLLSSVKSESIENNNQIIGLDLSCICHNSTRKTCYSISDGRVFIIRDSELIENEFYAHPNTEVWTVSFLDQEGNLLATGADDCTLSLWDLRVSCIDKPVIKNGKSHFMGVTCIQKSDRNHLFWSGSYDETLRLWDSRQMNSPIYEYKVHGGIWRINQFEDYLGMAQCYYGLEYLKLDPNLKIEKQYVSLPNDSEIEFSHNSIVYGIDTFRMNNTLFGLSCSFYDKAGLIFQILED</sequence>
<keyword evidence="10" id="KW-1185">Reference proteome</keyword>
<keyword evidence="2 8" id="KW-0853">WD repeat</keyword>
<dbReference type="InterPro" id="IPR052415">
    <property type="entry name" value="Diphthine_MTase"/>
</dbReference>
<organism evidence="9 10">
    <name type="scientific">Cryptosporidium ubiquitum</name>
    <dbReference type="NCBI Taxonomy" id="857276"/>
    <lineage>
        <taxon>Eukaryota</taxon>
        <taxon>Sar</taxon>
        <taxon>Alveolata</taxon>
        <taxon>Apicomplexa</taxon>
        <taxon>Conoidasida</taxon>
        <taxon>Coccidia</taxon>
        <taxon>Eucoccidiorida</taxon>
        <taxon>Eimeriorina</taxon>
        <taxon>Cryptosporidiidae</taxon>
        <taxon>Cryptosporidium</taxon>
    </lineage>
</organism>
<dbReference type="VEuPathDB" id="CryptoDB:cubi_02631"/>
<protein>
    <recommendedName>
        <fullName evidence="6">methylated diphthine methylhydrolase</fullName>
        <ecNumber evidence="6">3.1.1.97</ecNumber>
    </recommendedName>
</protein>
<dbReference type="GO" id="GO:0017183">
    <property type="term" value="P:protein histidyl modification to diphthamide"/>
    <property type="evidence" value="ECO:0007669"/>
    <property type="project" value="TreeGrafter"/>
</dbReference>
<dbReference type="Gene3D" id="2.130.10.10">
    <property type="entry name" value="YVTN repeat-like/Quinoprotein amine dehydrogenase"/>
    <property type="match status" value="1"/>
</dbReference>
<dbReference type="PANTHER" id="PTHR46042:SF1">
    <property type="entry name" value="DIPHTHINE METHYLTRANSFERASE"/>
    <property type="match status" value="1"/>
</dbReference>
<dbReference type="PROSITE" id="PS50082">
    <property type="entry name" value="WD_REPEATS_2"/>
    <property type="match status" value="2"/>
</dbReference>
<evidence type="ECO:0000256" key="6">
    <source>
        <dbReference type="ARBA" id="ARBA00039131"/>
    </source>
</evidence>
<dbReference type="GeneID" id="39979421"/>
<evidence type="ECO:0000256" key="4">
    <source>
        <dbReference type="ARBA" id="ARBA00022801"/>
    </source>
</evidence>
<keyword evidence="3" id="KW-0677">Repeat</keyword>
<evidence type="ECO:0000256" key="2">
    <source>
        <dbReference type="ARBA" id="ARBA00022574"/>
    </source>
</evidence>
<dbReference type="AlphaFoldDB" id="A0A1J4MIX5"/>
<dbReference type="Proteomes" id="UP000186176">
    <property type="component" value="Unassembled WGS sequence"/>
</dbReference>
<dbReference type="PROSITE" id="PS00678">
    <property type="entry name" value="WD_REPEATS_1"/>
    <property type="match status" value="1"/>
</dbReference>
<dbReference type="InterPro" id="IPR001680">
    <property type="entry name" value="WD40_rpt"/>
</dbReference>